<sequence length="54" mass="6112">MFSFDLTKTSSQQTVCVIEIPDMDCKPTSESDSSIQIESLVTSSFIQCNECFFY</sequence>
<organism evidence="1 2">
    <name type="scientific">Planoprotostelium fungivorum</name>
    <dbReference type="NCBI Taxonomy" id="1890364"/>
    <lineage>
        <taxon>Eukaryota</taxon>
        <taxon>Amoebozoa</taxon>
        <taxon>Evosea</taxon>
        <taxon>Variosea</taxon>
        <taxon>Cavosteliida</taxon>
        <taxon>Cavosteliaceae</taxon>
        <taxon>Planoprotostelium</taxon>
    </lineage>
</organism>
<name>A0A2P6NJH8_9EUKA</name>
<dbReference type="AlphaFoldDB" id="A0A2P6NJH8"/>
<accession>A0A2P6NJH8</accession>
<dbReference type="InParanoid" id="A0A2P6NJH8"/>
<dbReference type="Proteomes" id="UP000241769">
    <property type="component" value="Unassembled WGS sequence"/>
</dbReference>
<gene>
    <name evidence="1" type="ORF">PROFUN_04085</name>
</gene>
<comment type="caution">
    <text evidence="1">The sequence shown here is derived from an EMBL/GenBank/DDBJ whole genome shotgun (WGS) entry which is preliminary data.</text>
</comment>
<keyword evidence="2" id="KW-1185">Reference proteome</keyword>
<protein>
    <submittedName>
        <fullName evidence="1">Uncharacterized protein</fullName>
    </submittedName>
</protein>
<proteinExistence type="predicted"/>
<evidence type="ECO:0000313" key="2">
    <source>
        <dbReference type="Proteomes" id="UP000241769"/>
    </source>
</evidence>
<evidence type="ECO:0000313" key="1">
    <source>
        <dbReference type="EMBL" id="PRP84094.1"/>
    </source>
</evidence>
<reference evidence="1 2" key="1">
    <citation type="journal article" date="2018" name="Genome Biol. Evol.">
        <title>Multiple Roots of Fruiting Body Formation in Amoebozoa.</title>
        <authorList>
            <person name="Hillmann F."/>
            <person name="Forbes G."/>
            <person name="Novohradska S."/>
            <person name="Ferling I."/>
            <person name="Riege K."/>
            <person name="Groth M."/>
            <person name="Westermann M."/>
            <person name="Marz M."/>
            <person name="Spaller T."/>
            <person name="Winckler T."/>
            <person name="Schaap P."/>
            <person name="Glockner G."/>
        </authorList>
    </citation>
    <scope>NUCLEOTIDE SEQUENCE [LARGE SCALE GENOMIC DNA]</scope>
    <source>
        <strain evidence="1 2">Jena</strain>
    </source>
</reference>
<dbReference type="EMBL" id="MDYQ01000069">
    <property type="protein sequence ID" value="PRP84094.1"/>
    <property type="molecule type" value="Genomic_DNA"/>
</dbReference>